<reference evidence="1" key="1">
    <citation type="submission" date="2018-02" db="EMBL/GenBank/DDBJ databases">
        <title>Rhizophora mucronata_Transcriptome.</title>
        <authorList>
            <person name="Meera S.P."/>
            <person name="Sreeshan A."/>
            <person name="Augustine A."/>
        </authorList>
    </citation>
    <scope>NUCLEOTIDE SEQUENCE</scope>
    <source>
        <tissue evidence="1">Leaf</tissue>
    </source>
</reference>
<name>A0A2P2QSR6_RHIMU</name>
<proteinExistence type="predicted"/>
<accession>A0A2P2QSR6</accession>
<evidence type="ECO:0000313" key="1">
    <source>
        <dbReference type="EMBL" id="MBX70033.1"/>
    </source>
</evidence>
<organism evidence="1">
    <name type="scientific">Rhizophora mucronata</name>
    <name type="common">Asiatic mangrove</name>
    <dbReference type="NCBI Taxonomy" id="61149"/>
    <lineage>
        <taxon>Eukaryota</taxon>
        <taxon>Viridiplantae</taxon>
        <taxon>Streptophyta</taxon>
        <taxon>Embryophyta</taxon>
        <taxon>Tracheophyta</taxon>
        <taxon>Spermatophyta</taxon>
        <taxon>Magnoliopsida</taxon>
        <taxon>eudicotyledons</taxon>
        <taxon>Gunneridae</taxon>
        <taxon>Pentapetalae</taxon>
        <taxon>rosids</taxon>
        <taxon>fabids</taxon>
        <taxon>Malpighiales</taxon>
        <taxon>Rhizophoraceae</taxon>
        <taxon>Rhizophora</taxon>
    </lineage>
</organism>
<dbReference type="AlphaFoldDB" id="A0A2P2QSR6"/>
<dbReference type="EMBL" id="GGEC01089549">
    <property type="protein sequence ID" value="MBX70033.1"/>
    <property type="molecule type" value="Transcribed_RNA"/>
</dbReference>
<protein>
    <submittedName>
        <fullName evidence="1">Uncharacterized protein</fullName>
    </submittedName>
</protein>
<sequence length="78" mass="8682">MNESRFLSDDPPLPIAARQSSPSSFPLFLISLTSLFSGSIKFRTSFAISWLVTRFSPTPLFTLHPIFQSSTINLLFGT</sequence>